<dbReference type="RefSeq" id="XP_050559002.1">
    <property type="nucleotide sequence ID" value="XM_050703045.1"/>
</dbReference>
<sequence length="479" mass="54469">MKVDDYVYKHIPISETDAEKYMREVSAYKDQCGRDQRSLQVIDKLTRCMKAIIRDHEEIRNDTNHDSPTVAYDIRSTSISPVYSIADEDRNQLTQVAQERGGGNEEVTTDIDIIDLTNMEDDDNSNNKTATECNVEVEIHRGISNLSLQDVAHTLKDRTEDTNCSQSILNNFVNVENMQQNKVNNITPGSTAPIRVVNFSDINKANTIFQTNKISKDDDINEINNKNSFPQTLSNLNTDIILKRPMSICETKYNLIASASGETKGVKVVQPNVSIPNNNIFTANQYFVSNISKSQIQTYTDRTCTINTFDQHTNITQTPQNKVNETRPFTNIIAPNFGVPTHSHHEVTKTKHILNNNKTLKVAKNKKNTTNSMAIAHSAISEESKKTKTPRKSKGTSIDKNIPKTKTDTRKAIIMPVKGNRNKKVPIYNKNVIDDLSWIENIRYIREIDASENDCKLQLEDDFWDNYYLPANWNDNEFA</sequence>
<evidence type="ECO:0000256" key="1">
    <source>
        <dbReference type="SAM" id="MobiDB-lite"/>
    </source>
</evidence>
<keyword evidence="2" id="KW-1185">Reference proteome</keyword>
<dbReference type="AlphaFoldDB" id="A0A9R0E4B2"/>
<reference evidence="3" key="1">
    <citation type="submission" date="2025-08" db="UniProtKB">
        <authorList>
            <consortium name="RefSeq"/>
        </authorList>
    </citation>
    <scope>IDENTIFICATION</scope>
    <source>
        <tissue evidence="3">Whole larval tissue</tissue>
    </source>
</reference>
<evidence type="ECO:0000313" key="2">
    <source>
        <dbReference type="Proteomes" id="UP000829999"/>
    </source>
</evidence>
<proteinExistence type="predicted"/>
<evidence type="ECO:0000313" key="3">
    <source>
        <dbReference type="RefSeq" id="XP_050559002.1"/>
    </source>
</evidence>
<organism evidence="2 3">
    <name type="scientific">Spodoptera frugiperda</name>
    <name type="common">Fall armyworm</name>
    <dbReference type="NCBI Taxonomy" id="7108"/>
    <lineage>
        <taxon>Eukaryota</taxon>
        <taxon>Metazoa</taxon>
        <taxon>Ecdysozoa</taxon>
        <taxon>Arthropoda</taxon>
        <taxon>Hexapoda</taxon>
        <taxon>Insecta</taxon>
        <taxon>Pterygota</taxon>
        <taxon>Neoptera</taxon>
        <taxon>Endopterygota</taxon>
        <taxon>Lepidoptera</taxon>
        <taxon>Glossata</taxon>
        <taxon>Ditrysia</taxon>
        <taxon>Noctuoidea</taxon>
        <taxon>Noctuidae</taxon>
        <taxon>Amphipyrinae</taxon>
        <taxon>Spodoptera</taxon>
    </lineage>
</organism>
<gene>
    <name evidence="3" type="primary">LOC126912174</name>
</gene>
<dbReference type="GeneID" id="126912174"/>
<dbReference type="OrthoDB" id="6932731at2759"/>
<accession>A0A9R0E4B2</accession>
<protein>
    <submittedName>
        <fullName evidence="3">Uncharacterized protein MAL13P1.304-like</fullName>
    </submittedName>
</protein>
<dbReference type="Proteomes" id="UP000829999">
    <property type="component" value="Chromosome 23"/>
</dbReference>
<name>A0A9R0E4B2_SPOFR</name>
<feature type="region of interest" description="Disordered" evidence="1">
    <location>
        <begin position="381"/>
        <end position="403"/>
    </location>
</feature>